<keyword evidence="2" id="KW-1133">Transmembrane helix</keyword>
<evidence type="ECO:0000256" key="1">
    <source>
        <dbReference type="ARBA" id="ARBA00023125"/>
    </source>
</evidence>
<proteinExistence type="predicted"/>
<dbReference type="GO" id="GO:0003677">
    <property type="term" value="F:DNA binding"/>
    <property type="evidence" value="ECO:0007669"/>
    <property type="project" value="UniProtKB-KW"/>
</dbReference>
<dbReference type="CDD" id="cd00093">
    <property type="entry name" value="HTH_XRE"/>
    <property type="match status" value="1"/>
</dbReference>
<dbReference type="OrthoDB" id="4427456at2"/>
<evidence type="ECO:0000256" key="2">
    <source>
        <dbReference type="SAM" id="Phobius"/>
    </source>
</evidence>
<dbReference type="Pfam" id="PF01381">
    <property type="entry name" value="HTH_3"/>
    <property type="match status" value="1"/>
</dbReference>
<dbReference type="SMART" id="SM00530">
    <property type="entry name" value="HTH_XRE"/>
    <property type="match status" value="1"/>
</dbReference>
<feature type="domain" description="HTH cro/C1-type" evidence="3">
    <location>
        <begin position="9"/>
        <end position="63"/>
    </location>
</feature>
<dbReference type="InterPro" id="IPR001387">
    <property type="entry name" value="Cro/C1-type_HTH"/>
</dbReference>
<feature type="transmembrane region" description="Helical" evidence="2">
    <location>
        <begin position="76"/>
        <end position="98"/>
    </location>
</feature>
<comment type="caution">
    <text evidence="4">The sequence shown here is derived from an EMBL/GenBank/DDBJ whole genome shotgun (WGS) entry which is preliminary data.</text>
</comment>
<evidence type="ECO:0000313" key="4">
    <source>
        <dbReference type="EMBL" id="KRO00792.1"/>
    </source>
</evidence>
<dbReference type="Proteomes" id="UP000051006">
    <property type="component" value="Unassembled WGS sequence"/>
</dbReference>
<dbReference type="PANTHER" id="PTHR46558:SF13">
    <property type="entry name" value="HTH-TYPE TRANSCRIPTIONAL REGULATOR IMMR"/>
    <property type="match status" value="1"/>
</dbReference>
<sequence length="186" mass="21890">MTELIGARIKQKRIEQKMTQNQVAEKLYVTQQTVARWEKDKHNPPIQAVQDLSELFHVKPSYFFGENQIKTYHFNFYAFLGSLVFNFLFFCMIVIILLPIILTIWVMAGAFLIAPGVIIWQVVESVKSFNLLRLLVSFVMFIVGTIMLPIIWKITKYLWNILKAYYRYNINSIIYEVVPRTKSNNN</sequence>
<dbReference type="Gene3D" id="1.10.260.40">
    <property type="entry name" value="lambda repressor-like DNA-binding domains"/>
    <property type="match status" value="1"/>
</dbReference>
<dbReference type="RefSeq" id="WP_057879532.1">
    <property type="nucleotide sequence ID" value="NZ_JQCF01000001.1"/>
</dbReference>
<dbReference type="PATRIC" id="fig|993692.3.peg.112"/>
<name>A0A0R2LFV3_9LACO</name>
<keyword evidence="2" id="KW-0812">Transmembrane</keyword>
<accession>A0A0R2LFV3</accession>
<dbReference type="PANTHER" id="PTHR46558">
    <property type="entry name" value="TRACRIPTIONAL REGULATORY PROTEIN-RELATED-RELATED"/>
    <property type="match status" value="1"/>
</dbReference>
<dbReference type="SUPFAM" id="SSF47413">
    <property type="entry name" value="lambda repressor-like DNA-binding domains"/>
    <property type="match status" value="1"/>
</dbReference>
<gene>
    <name evidence="4" type="ORF">IV57_GL000112</name>
</gene>
<keyword evidence="2" id="KW-0472">Membrane</keyword>
<evidence type="ECO:0000313" key="5">
    <source>
        <dbReference type="Proteomes" id="UP000051006"/>
    </source>
</evidence>
<feature type="transmembrane region" description="Helical" evidence="2">
    <location>
        <begin position="130"/>
        <end position="152"/>
    </location>
</feature>
<dbReference type="EMBL" id="JQCF01000001">
    <property type="protein sequence ID" value="KRO00792.1"/>
    <property type="molecule type" value="Genomic_DNA"/>
</dbReference>
<dbReference type="InterPro" id="IPR010982">
    <property type="entry name" value="Lambda_DNA-bd_dom_sf"/>
</dbReference>
<keyword evidence="5" id="KW-1185">Reference proteome</keyword>
<protein>
    <submittedName>
        <fullName evidence="4">XRE family transcriptional regulator</fullName>
    </submittedName>
</protein>
<keyword evidence="1" id="KW-0238">DNA-binding</keyword>
<dbReference type="STRING" id="993692.IV57_GL000112"/>
<dbReference type="AlphaFoldDB" id="A0A0R2LFV3"/>
<reference evidence="4 5" key="1">
    <citation type="journal article" date="2015" name="Genome Announc.">
        <title>Expanding the biotechnology potential of lactobacilli through comparative genomics of 213 strains and associated genera.</title>
        <authorList>
            <person name="Sun Z."/>
            <person name="Harris H.M."/>
            <person name="McCann A."/>
            <person name="Guo C."/>
            <person name="Argimon S."/>
            <person name="Zhang W."/>
            <person name="Yang X."/>
            <person name="Jeffery I.B."/>
            <person name="Cooney J.C."/>
            <person name="Kagawa T.F."/>
            <person name="Liu W."/>
            <person name="Song Y."/>
            <person name="Salvetti E."/>
            <person name="Wrobel A."/>
            <person name="Rasinkangas P."/>
            <person name="Parkhill J."/>
            <person name="Rea M.C."/>
            <person name="O'Sullivan O."/>
            <person name="Ritari J."/>
            <person name="Douillard F.P."/>
            <person name="Paul Ross R."/>
            <person name="Yang R."/>
            <person name="Briner A.E."/>
            <person name="Felis G.E."/>
            <person name="de Vos W.M."/>
            <person name="Barrangou R."/>
            <person name="Klaenhammer T.R."/>
            <person name="Caufield P.W."/>
            <person name="Cui Y."/>
            <person name="Zhang H."/>
            <person name="O'Toole P.W."/>
        </authorList>
    </citation>
    <scope>NUCLEOTIDE SEQUENCE [LARGE SCALE GENOMIC DNA]</scope>
    <source>
        <strain evidence="4 5">DSM 24716</strain>
    </source>
</reference>
<feature type="transmembrane region" description="Helical" evidence="2">
    <location>
        <begin position="104"/>
        <end position="123"/>
    </location>
</feature>
<organism evidence="4 5">
    <name type="scientific">Companilactobacillus kimchiensis</name>
    <dbReference type="NCBI Taxonomy" id="993692"/>
    <lineage>
        <taxon>Bacteria</taxon>
        <taxon>Bacillati</taxon>
        <taxon>Bacillota</taxon>
        <taxon>Bacilli</taxon>
        <taxon>Lactobacillales</taxon>
        <taxon>Lactobacillaceae</taxon>
        <taxon>Companilactobacillus</taxon>
    </lineage>
</organism>
<dbReference type="PROSITE" id="PS50943">
    <property type="entry name" value="HTH_CROC1"/>
    <property type="match status" value="1"/>
</dbReference>
<evidence type="ECO:0000259" key="3">
    <source>
        <dbReference type="PROSITE" id="PS50943"/>
    </source>
</evidence>